<gene>
    <name evidence="5" type="ORF">BB561_001298</name>
</gene>
<evidence type="ECO:0000313" key="5">
    <source>
        <dbReference type="EMBL" id="PVU96249.1"/>
    </source>
</evidence>
<dbReference type="PANTHER" id="PTHR23195">
    <property type="entry name" value="YEATS DOMAIN"/>
    <property type="match status" value="1"/>
</dbReference>
<keyword evidence="6" id="KW-1185">Reference proteome</keyword>
<dbReference type="PROSITE" id="PS51037">
    <property type="entry name" value="YEATS"/>
    <property type="match status" value="1"/>
</dbReference>
<dbReference type="OrthoDB" id="1741717at2759"/>
<sequence>MKEFNKQFKFDSRKLDELNIIIENEFDKEIELKNKEIEKLKESIKKTEALVEIIKSSIDNSAIPENDYCEVGSTLGFKARVNTRKRSARSLNSIQSGDLGYRQRLETAIISRLYDDQIFEKSSSQINQNNSRYGSILLMSCSEKAPKVTRITHKKNINPPKIADFLNKYSNPESKSALNLQRLLSSQQTKELDLTINTILHNEVDENEDENSDTDEETIIKPLNLSKLNSYAQLHKSYLTKPSTSNQINDTTNKIQISNNSLPTEPSNNNKILAPANTEKDIQLQLNKPRESRFHRIERVMVGNESRYILKDDNIPTDSQDTHIWTVYIRKLSDGSDLNSFIRKVRIFLHPSYKPNDIVDIIMPPFELSRPGWGEFPLKIQIYFSDKRNKPVNIVHILKLSNDVGENMVLGAEQPIDLELNKIIENKSTTTEALTRSLNSANDAIVKKNKIAKSILNHDYGNKSNESYHKTDKLTNMRSDLRQENNSKLSALGVQLEDIKSEDEQDILEVYIKKDPDSSDDLRKPISLNQEQLVEICAEHSLSEQIAPIKKKINLKTLQLNLFESSYIEPSNTVESKKLKLPKAEDKKIAVKITKTPREIRETLIDQNLPEHCEKILKFVKIPTSSKKCTNSILNHIFKLLTEFYPLIKIQKNDDSIKKKDSKHTDKAENNIIEKKYNPANSIEQWESIWTHGHRLFVEYTRAHHIFNEIKITFDGYELMDPRAYIDCDLVSDPDEFLYYVLELLDRLHLTETEIDSIVHDILVSKPKDMVDAIKTIQYLYNRDLKSLVFWLRENDFSLSDKILTPILDDITTIEHTLPAKSIDLIKTTGDTNKNQTIIESAVLDSTLNSNTLNPTLNTSAAEKSNTNLNPLNESELLLKEINLKNFSSNSVIPYIFYCKNCGKLQVEDFYKAIERCKSKNLIDNLGDKGNIASVNNFSKNAMLFCSADCMSIWHPIALQNQGNMNYGTYSTMSSVTELFDLYPQIFKKDKDIHNLTNQNKDAHSTGEVFLHHVEKYSNLGTQANVLKSNYNSASELKNLSLKIKNMTMDEIFSSSSRQSNINPNEIDWIWRILRPLELPTTLAARAIASNQEADELGYCTMVDDLDPSALEQRVVVGDLLYKLATIFLKDLISSSLEFAPCSSLNPSDNFQDVNKHVLLPTHVLSALSGNPNSFDFIINTFMGDGTLQ</sequence>
<dbReference type="InterPro" id="IPR055129">
    <property type="entry name" value="YEATS_dom"/>
</dbReference>
<accession>A0A2T9YVA3</accession>
<dbReference type="Pfam" id="PF03366">
    <property type="entry name" value="YEATS"/>
    <property type="match status" value="1"/>
</dbReference>
<reference evidence="5 6" key="1">
    <citation type="journal article" date="2018" name="MBio">
        <title>Comparative Genomics Reveals the Core Gene Toolbox for the Fungus-Insect Symbiosis.</title>
        <authorList>
            <person name="Wang Y."/>
            <person name="Stata M."/>
            <person name="Wang W."/>
            <person name="Stajich J.E."/>
            <person name="White M.M."/>
            <person name="Moncalvo J.M."/>
        </authorList>
    </citation>
    <scope>NUCLEOTIDE SEQUENCE [LARGE SCALE GENOMIC DNA]</scope>
    <source>
        <strain evidence="5 6">SWE-8-4</strain>
    </source>
</reference>
<name>A0A2T9YVA3_9FUNG</name>
<feature type="domain" description="YEATS" evidence="4">
    <location>
        <begin position="290"/>
        <end position="434"/>
    </location>
</feature>
<organism evidence="5 6">
    <name type="scientific">Smittium simulii</name>
    <dbReference type="NCBI Taxonomy" id="133385"/>
    <lineage>
        <taxon>Eukaryota</taxon>
        <taxon>Fungi</taxon>
        <taxon>Fungi incertae sedis</taxon>
        <taxon>Zoopagomycota</taxon>
        <taxon>Kickxellomycotina</taxon>
        <taxon>Harpellomycetes</taxon>
        <taxon>Harpellales</taxon>
        <taxon>Legeriomycetaceae</taxon>
        <taxon>Smittium</taxon>
    </lineage>
</organism>
<dbReference type="CDD" id="cd16907">
    <property type="entry name" value="YEATS_YEATS2_like"/>
    <property type="match status" value="1"/>
</dbReference>
<feature type="coiled-coil region" evidence="3">
    <location>
        <begin position="23"/>
        <end position="57"/>
    </location>
</feature>
<dbReference type="GO" id="GO:0006355">
    <property type="term" value="P:regulation of DNA-templated transcription"/>
    <property type="evidence" value="ECO:0007669"/>
    <property type="project" value="InterPro"/>
</dbReference>
<dbReference type="EMBL" id="MBFR01000037">
    <property type="protein sequence ID" value="PVU96249.1"/>
    <property type="molecule type" value="Genomic_DNA"/>
</dbReference>
<evidence type="ECO:0000256" key="2">
    <source>
        <dbReference type="PROSITE-ProRule" id="PRU00376"/>
    </source>
</evidence>
<evidence type="ECO:0000256" key="3">
    <source>
        <dbReference type="SAM" id="Coils"/>
    </source>
</evidence>
<evidence type="ECO:0000313" key="6">
    <source>
        <dbReference type="Proteomes" id="UP000245383"/>
    </source>
</evidence>
<comment type="caution">
    <text evidence="5">The sequence shown here is derived from an EMBL/GenBank/DDBJ whole genome shotgun (WGS) entry which is preliminary data.</text>
</comment>
<dbReference type="GO" id="GO:0000785">
    <property type="term" value="C:chromatin"/>
    <property type="evidence" value="ECO:0007669"/>
    <property type="project" value="UniProtKB-ARBA"/>
</dbReference>
<protein>
    <recommendedName>
        <fullName evidence="4">YEATS domain-containing protein</fullName>
    </recommendedName>
</protein>
<dbReference type="InterPro" id="IPR038704">
    <property type="entry name" value="YEAST_sf"/>
</dbReference>
<keyword evidence="1 2" id="KW-0539">Nucleus</keyword>
<comment type="subcellular location">
    <subcellularLocation>
        <location evidence="2">Nucleus</location>
    </subcellularLocation>
</comment>
<proteinExistence type="predicted"/>
<dbReference type="InterPro" id="IPR005033">
    <property type="entry name" value="YEATS"/>
</dbReference>
<evidence type="ECO:0000256" key="1">
    <source>
        <dbReference type="ARBA" id="ARBA00023242"/>
    </source>
</evidence>
<dbReference type="Proteomes" id="UP000245383">
    <property type="component" value="Unassembled WGS sequence"/>
</dbReference>
<dbReference type="AlphaFoldDB" id="A0A2T9YVA3"/>
<evidence type="ECO:0000259" key="4">
    <source>
        <dbReference type="PROSITE" id="PS51037"/>
    </source>
</evidence>
<dbReference type="GO" id="GO:0005634">
    <property type="term" value="C:nucleus"/>
    <property type="evidence" value="ECO:0007669"/>
    <property type="project" value="UniProtKB-SubCell"/>
</dbReference>
<dbReference type="Gene3D" id="2.60.40.1970">
    <property type="entry name" value="YEATS domain"/>
    <property type="match status" value="1"/>
</dbReference>
<dbReference type="STRING" id="133385.A0A2T9YVA3"/>
<keyword evidence="3" id="KW-0175">Coiled coil</keyword>